<feature type="chain" id="PRO_5003518955" evidence="1">
    <location>
        <begin position="30"/>
        <end position="133"/>
    </location>
</feature>
<accession>G8XZ07</accession>
<sequence length="133" mass="14387">MASLRVKITFNMSLSAIVAVFLSVFPAYCSSGAAIDVVNYDDIVTMFATTNKLLSILGRVTFQFVARDGRSTVAVTISLRSSSSSPDRLKPRRIFSRKSVLAHHTGKDTKESKIMLLDAARTRNASGAKVNSG</sequence>
<protein>
    <submittedName>
        <fullName evidence="2">Piso0_005439 protein</fullName>
    </submittedName>
</protein>
<feature type="signal peptide" evidence="1">
    <location>
        <begin position="1"/>
        <end position="29"/>
    </location>
</feature>
<dbReference type="Proteomes" id="UP000005222">
    <property type="component" value="Chromosome N"/>
</dbReference>
<dbReference type="EMBL" id="FO082046">
    <property type="protein sequence ID" value="CCE86916.1"/>
    <property type="molecule type" value="Genomic_DNA"/>
</dbReference>
<name>G8XZ07_PICSO</name>
<reference evidence="2 3" key="1">
    <citation type="journal article" date="2012" name="G3 (Bethesda)">
        <title>Pichia sorbitophila, an interspecies yeast hybrid reveals early steps of genome resolution following polyploidization.</title>
        <authorList>
            <person name="Leh Louis V."/>
            <person name="Despons L."/>
            <person name="Friedrich A."/>
            <person name="Martin T."/>
            <person name="Durrens P."/>
            <person name="Casaregola S."/>
            <person name="Neuveglise C."/>
            <person name="Fairhead C."/>
            <person name="Marck C."/>
            <person name="Cruz J.A."/>
            <person name="Straub M.L."/>
            <person name="Kugler V."/>
            <person name="Sacerdot C."/>
            <person name="Uzunov Z."/>
            <person name="Thierry A."/>
            <person name="Weiss S."/>
            <person name="Bleykasten C."/>
            <person name="De Montigny J."/>
            <person name="Jacques N."/>
            <person name="Jung P."/>
            <person name="Lemaire M."/>
            <person name="Mallet S."/>
            <person name="Morel G."/>
            <person name="Richard G.F."/>
            <person name="Sarkar A."/>
            <person name="Savel G."/>
            <person name="Schacherer J."/>
            <person name="Seret M.L."/>
            <person name="Talla E."/>
            <person name="Samson G."/>
            <person name="Jubin C."/>
            <person name="Poulain J."/>
            <person name="Vacherie B."/>
            <person name="Barbe V."/>
            <person name="Pelletier E."/>
            <person name="Sherman D.J."/>
            <person name="Westhof E."/>
            <person name="Weissenbach J."/>
            <person name="Baret P.V."/>
            <person name="Wincker P."/>
            <person name="Gaillardin C."/>
            <person name="Dujon B."/>
            <person name="Souciet J.L."/>
        </authorList>
    </citation>
    <scope>NUCLEOTIDE SEQUENCE [LARGE SCALE GENOMIC DNA]</scope>
    <source>
        <strain evidence="3">ATCC MYA-4447 / BCRC 22081 / CBS 7064 / NBRC 10061 / NRRL Y-12695</strain>
    </source>
</reference>
<proteinExistence type="predicted"/>
<dbReference type="AlphaFoldDB" id="G8XZ07"/>
<evidence type="ECO:0000256" key="1">
    <source>
        <dbReference type="SAM" id="SignalP"/>
    </source>
</evidence>
<evidence type="ECO:0000313" key="2">
    <source>
        <dbReference type="EMBL" id="CCE86916.1"/>
    </source>
</evidence>
<dbReference type="InParanoid" id="G8XZ07"/>
<gene>
    <name evidence="2" type="primary">Piso0_005439</name>
    <name evidence="2" type="ORF">GNLVRS01_PISO0N15127g</name>
</gene>
<evidence type="ECO:0000313" key="3">
    <source>
        <dbReference type="Proteomes" id="UP000005222"/>
    </source>
</evidence>
<organism evidence="2 3">
    <name type="scientific">Pichia sorbitophila (strain ATCC MYA-4447 / BCRC 22081 / CBS 7064 / NBRC 10061 / NRRL Y-12695)</name>
    <name type="common">Hybrid yeast</name>
    <dbReference type="NCBI Taxonomy" id="559304"/>
    <lineage>
        <taxon>Eukaryota</taxon>
        <taxon>Fungi</taxon>
        <taxon>Dikarya</taxon>
        <taxon>Ascomycota</taxon>
        <taxon>Saccharomycotina</taxon>
        <taxon>Pichiomycetes</taxon>
        <taxon>Debaryomycetaceae</taxon>
        <taxon>Millerozyma</taxon>
    </lineage>
</organism>
<keyword evidence="1" id="KW-0732">Signal</keyword>
<dbReference type="HOGENOM" id="CLU_1907448_0_0_1"/>
<keyword evidence="3" id="KW-1185">Reference proteome</keyword>